<dbReference type="EMBL" id="LAZR01034036">
    <property type="protein sequence ID" value="KKL46420.1"/>
    <property type="molecule type" value="Genomic_DNA"/>
</dbReference>
<dbReference type="AlphaFoldDB" id="A0A0F9END4"/>
<organism evidence="1">
    <name type="scientific">marine sediment metagenome</name>
    <dbReference type="NCBI Taxonomy" id="412755"/>
    <lineage>
        <taxon>unclassified sequences</taxon>
        <taxon>metagenomes</taxon>
        <taxon>ecological metagenomes</taxon>
    </lineage>
</organism>
<protein>
    <submittedName>
        <fullName evidence="1">Uncharacterized protein</fullName>
    </submittedName>
</protein>
<dbReference type="Gene3D" id="6.20.20.10">
    <property type="match status" value="1"/>
</dbReference>
<evidence type="ECO:0000313" key="1">
    <source>
        <dbReference type="EMBL" id="KKL46420.1"/>
    </source>
</evidence>
<proteinExistence type="predicted"/>
<name>A0A0F9END4_9ZZZZ</name>
<accession>A0A0F9END4</accession>
<dbReference type="SUPFAM" id="SSF57938">
    <property type="entry name" value="DnaJ/Hsp40 cysteine-rich domain"/>
    <property type="match status" value="1"/>
</dbReference>
<reference evidence="1" key="1">
    <citation type="journal article" date="2015" name="Nature">
        <title>Complex archaea that bridge the gap between prokaryotes and eukaryotes.</title>
        <authorList>
            <person name="Spang A."/>
            <person name="Saw J.H."/>
            <person name="Jorgensen S.L."/>
            <person name="Zaremba-Niedzwiedzka K."/>
            <person name="Martijn J."/>
            <person name="Lind A.E."/>
            <person name="van Eijk R."/>
            <person name="Schleper C."/>
            <person name="Guy L."/>
            <person name="Ettema T.J."/>
        </authorList>
    </citation>
    <scope>NUCLEOTIDE SEQUENCE</scope>
</reference>
<sequence>MTMSTPEDIEMDAKYERAEDKKRAWLERFGRESFEAQACEECEGTGRVRFGLLSECPRCLGTGVQP</sequence>
<dbReference type="InterPro" id="IPR036410">
    <property type="entry name" value="HSP_DnaJ_Cys-rich_dom_sf"/>
</dbReference>
<comment type="caution">
    <text evidence="1">The sequence shown here is derived from an EMBL/GenBank/DDBJ whole genome shotgun (WGS) entry which is preliminary data.</text>
</comment>
<gene>
    <name evidence="1" type="ORF">LCGC14_2345710</name>
</gene>